<protein>
    <submittedName>
        <fullName evidence="2">Uncharacterized protein</fullName>
    </submittedName>
</protein>
<comment type="caution">
    <text evidence="2">The sequence shown here is derived from an EMBL/GenBank/DDBJ whole genome shotgun (WGS) entry which is preliminary data.</text>
</comment>
<feature type="compositionally biased region" description="Basic and acidic residues" evidence="1">
    <location>
        <begin position="19"/>
        <end position="29"/>
    </location>
</feature>
<feature type="region of interest" description="Disordered" evidence="1">
    <location>
        <begin position="1"/>
        <end position="45"/>
    </location>
</feature>
<evidence type="ECO:0000313" key="3">
    <source>
        <dbReference type="Proteomes" id="UP000197208"/>
    </source>
</evidence>
<name>A0A246BEA4_9DEIO</name>
<dbReference type="RefSeq" id="WP_088250266.1">
    <property type="nucleotide sequence ID" value="NZ_BNAM01000012.1"/>
</dbReference>
<evidence type="ECO:0000313" key="2">
    <source>
        <dbReference type="EMBL" id="OWL93539.1"/>
    </source>
</evidence>
<sequence>MTAPDAHPLDLLRQQASHTDPRDVQRDLNARPLPTLAPGTWGAGAEDTLRGATGMERKMQMEMRIGLEGHLHDLPLRRTAPLADMTLPELLTEHAEGRRTLLRVLDRLLTVGETHDLRAWTLGEEVPPAVYVLALRGRLARLDDLIAAQRVTISP</sequence>
<keyword evidence="3" id="KW-1185">Reference proteome</keyword>
<evidence type="ECO:0000256" key="1">
    <source>
        <dbReference type="SAM" id="MobiDB-lite"/>
    </source>
</evidence>
<organism evidence="2 3">
    <name type="scientific">Deinococcus indicus</name>
    <dbReference type="NCBI Taxonomy" id="223556"/>
    <lineage>
        <taxon>Bacteria</taxon>
        <taxon>Thermotogati</taxon>
        <taxon>Deinococcota</taxon>
        <taxon>Deinococci</taxon>
        <taxon>Deinococcales</taxon>
        <taxon>Deinococcaceae</taxon>
        <taxon>Deinococcus</taxon>
    </lineage>
</organism>
<dbReference type="Proteomes" id="UP000197208">
    <property type="component" value="Unassembled WGS sequence"/>
</dbReference>
<dbReference type="OrthoDB" id="71032at2"/>
<dbReference type="AlphaFoldDB" id="A0A246BEA4"/>
<proteinExistence type="predicted"/>
<dbReference type="EMBL" id="NHMK01000034">
    <property type="protein sequence ID" value="OWL93539.1"/>
    <property type="molecule type" value="Genomic_DNA"/>
</dbReference>
<reference evidence="2 3" key="1">
    <citation type="submission" date="2017-05" db="EMBL/GenBank/DDBJ databases">
        <title>De novo genome assembly of Deniococcus indicus strain DR1.</title>
        <authorList>
            <person name="Chauhan D."/>
            <person name="Yennamalli R.M."/>
            <person name="Priyadarshini R."/>
        </authorList>
    </citation>
    <scope>NUCLEOTIDE SEQUENCE [LARGE SCALE GENOMIC DNA]</scope>
    <source>
        <strain evidence="2 3">DR1</strain>
    </source>
</reference>
<accession>A0A246BEA4</accession>
<gene>
    <name evidence="2" type="ORF">CBQ26_19445</name>
</gene>